<reference evidence="15" key="1">
    <citation type="submission" date="2020-11" db="EMBL/GenBank/DDBJ databases">
        <authorList>
            <person name="Tran Van P."/>
        </authorList>
    </citation>
    <scope>NUCLEOTIDE SEQUENCE</scope>
</reference>
<keyword evidence="16" id="KW-1185">Reference proteome</keyword>
<dbReference type="GO" id="GO:0005730">
    <property type="term" value="C:nucleolus"/>
    <property type="evidence" value="ECO:0007669"/>
    <property type="project" value="UniProtKB-SubCell"/>
</dbReference>
<evidence type="ECO:0000256" key="4">
    <source>
        <dbReference type="ARBA" id="ARBA00022801"/>
    </source>
</evidence>
<feature type="compositionally biased region" description="Basic and acidic residues" evidence="12">
    <location>
        <begin position="217"/>
        <end position="229"/>
    </location>
</feature>
<dbReference type="SMART" id="SM00490">
    <property type="entry name" value="HELICc"/>
    <property type="match status" value="1"/>
</dbReference>
<keyword evidence="7" id="KW-0694">RNA-binding</keyword>
<dbReference type="GO" id="GO:0003724">
    <property type="term" value="F:RNA helicase activity"/>
    <property type="evidence" value="ECO:0007669"/>
    <property type="project" value="UniProtKB-EC"/>
</dbReference>
<feature type="domain" description="Helicase ATP-binding" evidence="13">
    <location>
        <begin position="353"/>
        <end position="533"/>
    </location>
</feature>
<dbReference type="SUPFAM" id="SSF52540">
    <property type="entry name" value="P-loop containing nucleoside triphosphate hydrolases"/>
    <property type="match status" value="1"/>
</dbReference>
<dbReference type="GO" id="GO:0005829">
    <property type="term" value="C:cytosol"/>
    <property type="evidence" value="ECO:0007669"/>
    <property type="project" value="TreeGrafter"/>
</dbReference>
<keyword evidence="4" id="KW-0378">Hydrolase</keyword>
<dbReference type="EMBL" id="CAJPEX010000186">
    <property type="protein sequence ID" value="CAG0914064.1"/>
    <property type="molecule type" value="Genomic_DNA"/>
</dbReference>
<evidence type="ECO:0000259" key="13">
    <source>
        <dbReference type="PROSITE" id="PS51192"/>
    </source>
</evidence>
<dbReference type="InterPro" id="IPR011545">
    <property type="entry name" value="DEAD/DEAH_box_helicase_dom"/>
</dbReference>
<evidence type="ECO:0000256" key="1">
    <source>
        <dbReference type="ARBA" id="ARBA00004604"/>
    </source>
</evidence>
<evidence type="ECO:0000256" key="7">
    <source>
        <dbReference type="ARBA" id="ARBA00022884"/>
    </source>
</evidence>
<evidence type="ECO:0000256" key="3">
    <source>
        <dbReference type="ARBA" id="ARBA00022741"/>
    </source>
</evidence>
<dbReference type="PROSITE" id="PS51192">
    <property type="entry name" value="HELICASE_ATP_BIND_1"/>
    <property type="match status" value="1"/>
</dbReference>
<dbReference type="OrthoDB" id="360161at2759"/>
<dbReference type="PANTHER" id="PTHR47959:SF15">
    <property type="entry name" value="RNA HELICASE"/>
    <property type="match status" value="1"/>
</dbReference>
<keyword evidence="5" id="KW-0347">Helicase</keyword>
<dbReference type="GO" id="GO:0016787">
    <property type="term" value="F:hydrolase activity"/>
    <property type="evidence" value="ECO:0007669"/>
    <property type="project" value="UniProtKB-KW"/>
</dbReference>
<dbReference type="PANTHER" id="PTHR47959">
    <property type="entry name" value="ATP-DEPENDENT RNA HELICASE RHLE-RELATED"/>
    <property type="match status" value="1"/>
</dbReference>
<name>A0A7R9BG96_9CRUS</name>
<dbReference type="AlphaFoldDB" id="A0A7R9BG96"/>
<dbReference type="Proteomes" id="UP000678499">
    <property type="component" value="Unassembled WGS sequence"/>
</dbReference>
<dbReference type="InterPro" id="IPR050079">
    <property type="entry name" value="DEAD_box_RNA_helicase"/>
</dbReference>
<dbReference type="PROSITE" id="PS51194">
    <property type="entry name" value="HELICASE_CTER"/>
    <property type="match status" value="1"/>
</dbReference>
<dbReference type="SMART" id="SM00487">
    <property type="entry name" value="DEXDc"/>
    <property type="match status" value="1"/>
</dbReference>
<dbReference type="Pfam" id="PF05348">
    <property type="entry name" value="UMP1"/>
    <property type="match status" value="1"/>
</dbReference>
<evidence type="ECO:0000256" key="8">
    <source>
        <dbReference type="ARBA" id="ARBA00023242"/>
    </source>
</evidence>
<feature type="compositionally biased region" description="Basic residues" evidence="12">
    <location>
        <begin position="782"/>
        <end position="799"/>
    </location>
</feature>
<evidence type="ECO:0000256" key="10">
    <source>
        <dbReference type="ARBA" id="ARBA00044533"/>
    </source>
</evidence>
<dbReference type="InterPro" id="IPR027417">
    <property type="entry name" value="P-loop_NTPase"/>
</dbReference>
<dbReference type="InterPro" id="IPR044764">
    <property type="entry name" value="DDX52/Rok1_DEADc"/>
</dbReference>
<dbReference type="Gene3D" id="3.40.50.300">
    <property type="entry name" value="P-loop containing nucleotide triphosphate hydrolases"/>
    <property type="match status" value="2"/>
</dbReference>
<evidence type="ECO:0000259" key="14">
    <source>
        <dbReference type="PROSITE" id="PS51194"/>
    </source>
</evidence>
<dbReference type="InterPro" id="IPR014001">
    <property type="entry name" value="Helicase_ATP-bd"/>
</dbReference>
<dbReference type="GO" id="GO:0030490">
    <property type="term" value="P:maturation of SSU-rRNA"/>
    <property type="evidence" value="ECO:0007669"/>
    <property type="project" value="InterPro"/>
</dbReference>
<comment type="subcellular location">
    <subcellularLocation>
        <location evidence="1">Nucleus</location>
        <location evidence="1">Nucleolus</location>
    </subcellularLocation>
</comment>
<evidence type="ECO:0000313" key="16">
    <source>
        <dbReference type="Proteomes" id="UP000678499"/>
    </source>
</evidence>
<evidence type="ECO:0000256" key="9">
    <source>
        <dbReference type="ARBA" id="ARBA00024355"/>
    </source>
</evidence>
<dbReference type="GO" id="GO:0003723">
    <property type="term" value="F:RNA binding"/>
    <property type="evidence" value="ECO:0007669"/>
    <property type="project" value="UniProtKB-KW"/>
</dbReference>
<comment type="catalytic activity">
    <reaction evidence="11">
        <text>ATP + H2O = ADP + phosphate + H(+)</text>
        <dbReference type="Rhea" id="RHEA:13065"/>
        <dbReference type="ChEBI" id="CHEBI:15377"/>
        <dbReference type="ChEBI" id="CHEBI:15378"/>
        <dbReference type="ChEBI" id="CHEBI:30616"/>
        <dbReference type="ChEBI" id="CHEBI:43474"/>
        <dbReference type="ChEBI" id="CHEBI:456216"/>
        <dbReference type="EC" id="3.6.4.13"/>
    </reaction>
</comment>
<evidence type="ECO:0000256" key="5">
    <source>
        <dbReference type="ARBA" id="ARBA00022806"/>
    </source>
</evidence>
<keyword evidence="6" id="KW-0067">ATP-binding</keyword>
<dbReference type="EC" id="3.6.4.13" evidence="2"/>
<evidence type="ECO:0000313" key="15">
    <source>
        <dbReference type="EMBL" id="CAD7273912.1"/>
    </source>
</evidence>
<protein>
    <recommendedName>
        <fullName evidence="10">Probable ATP-dependent RNA helicase DDX52</fullName>
        <ecNumber evidence="2">3.6.4.13</ecNumber>
    </recommendedName>
</protein>
<dbReference type="Pfam" id="PF00270">
    <property type="entry name" value="DEAD"/>
    <property type="match status" value="1"/>
</dbReference>
<keyword evidence="3" id="KW-0547">Nucleotide-binding</keyword>
<proteinExistence type="inferred from homology"/>
<dbReference type="CDD" id="cd18787">
    <property type="entry name" value="SF2_C_DEAD"/>
    <property type="match status" value="1"/>
</dbReference>
<dbReference type="CDD" id="cd17957">
    <property type="entry name" value="DEADc_DDX52"/>
    <property type="match status" value="1"/>
</dbReference>
<dbReference type="EMBL" id="OA882223">
    <property type="protein sequence ID" value="CAD7273912.1"/>
    <property type="molecule type" value="Genomic_DNA"/>
</dbReference>
<evidence type="ECO:0000256" key="12">
    <source>
        <dbReference type="SAM" id="MobiDB-lite"/>
    </source>
</evidence>
<feature type="compositionally biased region" description="Acidic residues" evidence="12">
    <location>
        <begin position="230"/>
        <end position="248"/>
    </location>
</feature>
<sequence length="828" mass="93497">MEGFSVGKSTMKTNEYGLVSPLTYGPGVDAKIFDCGFRHPVEKIEMEHEQNFDILQKVTARRLQGIHMPLRLEMERRAAAKVSRLPFLPSSNLMLDVLTGKEDTLDFSDFLGMPEFREVSGQPHAVVELYVGSTKVHGRIVPLTPVIMDAFDIFKKLRRGAQFDLKRFRDDALKFRMVKDDGAYERVSDTAGIGRRKRTVSETSWKSVESNSSSKFTKIDPIEARKELGSEDDEENQSDFDQESDDDNDGKRMNSGVKLMSGIDDIELETERKKKKKRARTKSEDEKDLFAEDAERVNRIRNENRIHVNGTDVPPPIQSFTQLVSEYGMKDVLIKNAADVGYHVPTPIQMQAIPLMLQRRELLASAPTGSGKTAAFLIPLLHHLKEPSKKGIRALIVAPTRELAAQIHRECVRLSEGTHLRCHQLDHIGKKSSKAVRAVCSSKCDLLVCTPSRLIYLLNRDPCPITLKSVEWLVVDESDKLFEIGTTGGFREQLARIYTACNAANVRRALFSATFAFDVEQWCKLNLDNVVMTSIGARNTAVETVEQELMFVGEEYGKLVAFRNMILKGLNPPVLVFVQSKDRAKELFRELIYDGINVDVIHSDLTQLQRDNVVKGFRTGKIWVLICTELMGRGVDFKGVNLVVNYDFPPSTVAYIHRIGRTGRAGRAGKAITYVTQQDFPFLRSIAQLIKNSGGTVPDFMLAAPKASRNLKNDLKRHAPDRRRIKTDPYTRKELKDMRQKAMMKKGIKVEGFPRKKRENVVSGSSPKAEKVEQKSIPVHASKFKRKSGGLKQSKKKKTSKENAKNKPRIPNKKLGGYLWMCFVSYFG</sequence>
<feature type="region of interest" description="Disordered" evidence="12">
    <location>
        <begin position="188"/>
        <end position="287"/>
    </location>
</feature>
<accession>A0A7R9BG96</accession>
<dbReference type="FunFam" id="3.40.50.300:FF:000759">
    <property type="entry name" value="probable ATP-dependent RNA helicase DDX52"/>
    <property type="match status" value="1"/>
</dbReference>
<evidence type="ECO:0000256" key="11">
    <source>
        <dbReference type="ARBA" id="ARBA00047984"/>
    </source>
</evidence>
<feature type="compositionally biased region" description="Low complexity" evidence="12">
    <location>
        <begin position="201"/>
        <end position="215"/>
    </location>
</feature>
<feature type="region of interest" description="Disordered" evidence="12">
    <location>
        <begin position="754"/>
        <end position="812"/>
    </location>
</feature>
<dbReference type="Pfam" id="PF00271">
    <property type="entry name" value="Helicase_C"/>
    <property type="match status" value="1"/>
</dbReference>
<feature type="domain" description="Helicase C-terminal" evidence="14">
    <location>
        <begin position="544"/>
        <end position="705"/>
    </location>
</feature>
<gene>
    <name evidence="15" type="ORF">NMOB1V02_LOCUS1775</name>
</gene>
<evidence type="ECO:0000256" key="2">
    <source>
        <dbReference type="ARBA" id="ARBA00012552"/>
    </source>
</evidence>
<dbReference type="GO" id="GO:0005524">
    <property type="term" value="F:ATP binding"/>
    <property type="evidence" value="ECO:0007669"/>
    <property type="project" value="UniProtKB-KW"/>
</dbReference>
<organism evidence="15">
    <name type="scientific">Notodromas monacha</name>
    <dbReference type="NCBI Taxonomy" id="399045"/>
    <lineage>
        <taxon>Eukaryota</taxon>
        <taxon>Metazoa</taxon>
        <taxon>Ecdysozoa</taxon>
        <taxon>Arthropoda</taxon>
        <taxon>Crustacea</taxon>
        <taxon>Oligostraca</taxon>
        <taxon>Ostracoda</taxon>
        <taxon>Podocopa</taxon>
        <taxon>Podocopida</taxon>
        <taxon>Cypridocopina</taxon>
        <taxon>Cypridoidea</taxon>
        <taxon>Cyprididae</taxon>
        <taxon>Notodromas</taxon>
    </lineage>
</organism>
<keyword evidence="8" id="KW-0539">Nucleus</keyword>
<dbReference type="InterPro" id="IPR001650">
    <property type="entry name" value="Helicase_C-like"/>
</dbReference>
<evidence type="ECO:0000256" key="6">
    <source>
        <dbReference type="ARBA" id="ARBA00022840"/>
    </source>
</evidence>
<comment type="similarity">
    <text evidence="9">Belongs to the DEAD box helicase family. DDX52/ROK1 subfamily.</text>
</comment>